<dbReference type="CDD" id="cd00146">
    <property type="entry name" value="PKD"/>
    <property type="match status" value="3"/>
</dbReference>
<evidence type="ECO:0000256" key="1">
    <source>
        <dbReference type="SAM" id="MobiDB-lite"/>
    </source>
</evidence>
<feature type="region of interest" description="Disordered" evidence="1">
    <location>
        <begin position="101"/>
        <end position="133"/>
    </location>
</feature>
<feature type="domain" description="PKD" evidence="2">
    <location>
        <begin position="920"/>
        <end position="967"/>
    </location>
</feature>
<dbReference type="InterPro" id="IPR013783">
    <property type="entry name" value="Ig-like_fold"/>
</dbReference>
<reference evidence="3 4" key="1">
    <citation type="submission" date="2019-06" db="EMBL/GenBank/DDBJ databases">
        <title>Sorghum-associated microbial communities from plants grown in Nebraska, USA.</title>
        <authorList>
            <person name="Schachtman D."/>
        </authorList>
    </citation>
    <scope>NUCLEOTIDE SEQUENCE [LARGE SCALE GENOMIC DNA]</scope>
    <source>
        <strain evidence="3 4">1209</strain>
    </source>
</reference>
<dbReference type="InterPro" id="IPR022409">
    <property type="entry name" value="PKD/Chitinase_dom"/>
</dbReference>
<dbReference type="InterPro" id="IPR010620">
    <property type="entry name" value="SBBP_repeat"/>
</dbReference>
<evidence type="ECO:0000259" key="2">
    <source>
        <dbReference type="PROSITE" id="PS50093"/>
    </source>
</evidence>
<dbReference type="SMART" id="SM00089">
    <property type="entry name" value="PKD"/>
    <property type="match status" value="4"/>
</dbReference>
<feature type="domain" description="PKD" evidence="2">
    <location>
        <begin position="1013"/>
        <end position="1048"/>
    </location>
</feature>
<evidence type="ECO:0000313" key="4">
    <source>
        <dbReference type="Proteomes" id="UP000320811"/>
    </source>
</evidence>
<dbReference type="OrthoDB" id="1652165at2"/>
<feature type="compositionally biased region" description="Polar residues" evidence="1">
    <location>
        <begin position="102"/>
        <end position="113"/>
    </location>
</feature>
<dbReference type="AlphaFoldDB" id="A0A561Q5G2"/>
<dbReference type="Pfam" id="PF13585">
    <property type="entry name" value="CHU_C"/>
    <property type="match status" value="1"/>
</dbReference>
<dbReference type="Gene3D" id="2.60.40.10">
    <property type="entry name" value="Immunoglobulins"/>
    <property type="match status" value="4"/>
</dbReference>
<dbReference type="InterPro" id="IPR057708">
    <property type="entry name" value="DUF7948"/>
</dbReference>
<dbReference type="RefSeq" id="WP_145664770.1">
    <property type="nucleotide sequence ID" value="NZ_VIWO01000001.1"/>
</dbReference>
<dbReference type="NCBIfam" id="TIGR04131">
    <property type="entry name" value="Bac_Flav_CTERM"/>
    <property type="match status" value="1"/>
</dbReference>
<gene>
    <name evidence="3" type="ORF">FHW36_1011522</name>
</gene>
<dbReference type="Pfam" id="PF25778">
    <property type="entry name" value="DUF7948"/>
    <property type="match status" value="1"/>
</dbReference>
<organism evidence="3 4">
    <name type="scientific">Chitinophaga polysaccharea</name>
    <dbReference type="NCBI Taxonomy" id="1293035"/>
    <lineage>
        <taxon>Bacteria</taxon>
        <taxon>Pseudomonadati</taxon>
        <taxon>Bacteroidota</taxon>
        <taxon>Chitinophagia</taxon>
        <taxon>Chitinophagales</taxon>
        <taxon>Chitinophagaceae</taxon>
        <taxon>Chitinophaga</taxon>
    </lineage>
</organism>
<dbReference type="InterPro" id="IPR035986">
    <property type="entry name" value="PKD_dom_sf"/>
</dbReference>
<dbReference type="SUPFAM" id="SSF49299">
    <property type="entry name" value="PKD domain"/>
    <property type="match status" value="4"/>
</dbReference>
<protein>
    <submittedName>
        <fullName evidence="3">Gliding motility-associated-like protein</fullName>
    </submittedName>
</protein>
<evidence type="ECO:0000313" key="3">
    <source>
        <dbReference type="EMBL" id="TWF45591.1"/>
    </source>
</evidence>
<name>A0A561Q5G2_9BACT</name>
<dbReference type="PANTHER" id="PTHR35580:SF1">
    <property type="entry name" value="PHYTASE-LIKE DOMAIN-CONTAINING PROTEIN"/>
    <property type="match status" value="1"/>
</dbReference>
<sequence length="1235" mass="134095">MKFTFPTGLIGWMIFCLLPGGIALAQQRPVNFTPLDFKENKGQWNPDVIYKTEFDGASVFLRKTGFTFLMYNPDDMWALDEAVHGHSHRADSIKYIHRNDFSNKSNASTNTPDTHPPGDNGGEKPPPRPGSFPDVRGHAYNITFLNANPNPEMVPEKQQDVVSNYFIGNDRSKWAAGVKAFQGIHYNSLYPGIDAHIYSEGSQLKYDLIIHPGANPDKIQLQYDGPTGMEIKKGQLYVHTSVGDVIEQLPFAYQYVNNERITVKVAYKLNGNKLGFKISGDYNPAYPLVIDPIYVFSTVSGSRADNWGFTATYDDAGNFYGGGIVFGAGYPTTPGVVQSVFIGPGGQTGFDIGISKFNPTGNKLIYATYLGGNGADQPHSLFVDKDGNLVVAGRTTSRDYPSDKVKGPGGGWDIVVTKLNADATKIIGSLVIGGTGQDGVNISDVRSGGARVLLRNYGDDARSEVVIDDAGYIYMTSCTRSSDFPIVGNVLQTTFGGGQDAVVMKINPLCQDLVWSTYLGGSKEDAGYVIALNGMNTLYVAGGTASSDFPIKGNTKYTAYRGGVCDGFIAHITNDGQSILQSTFLGSDDPSADQIYGIQLDKKGFVYVMGTTEGAWPVKLLASTYYNGNGLQFISKLKADLSDFIYSTTFGKSRTLVSSPNISPTAFLVDRCENVYVSGWGGGINQGDGYPNSTTFGMYVSPDALQRSTDGMDFYFFVLQRDGVAPLYGSYFGGNGLYEHVDGGTSRFDRNGIIYQGICAWCEVSQSGFKPAYPTTPGAYSSTPPRGCNFGALKIAFNLDGVKVGAKTLDRRKNYCAPEEITFVDTTGRPGKSYEWSFGDGSPLLTGGPELDTVKHLFSKVGSYRVRVVKFDPSSCNGSDTAYIDVKLGNNEAKFDLVAKREQPCDQLKYSFTNPLPPPASGPYRDSSFILDFGDGSPLQYTGMMTPVMHFYKAAGIYNASLTLVDTNFCNAPQTVTRPLRVAINVVAAFTMPDTICQGVTMQMDNTTLGGESFLWTFSDDGKTSTDPYPLHTFNIPGNVDVKLVVEDPNTCNKKDSITKSVMVVPPPTAGFTFTPVTPVENTPLQFTNTSKDAIHYLWNFGDGDTTSVAAPSHQYLRTGNYNVCLTAINSAGCAATICKEVSAIVVPLFDVPNAFAPNGKNNIFYVKAFGATKFNLKIFNRWGQLVFESSDPRIGWDGRFKGNLQPMDAYAYIVNLEFTDGTKGSRSGSVTLLR</sequence>
<dbReference type="PROSITE" id="PS50093">
    <property type="entry name" value="PKD"/>
    <property type="match status" value="4"/>
</dbReference>
<dbReference type="EMBL" id="VIWO01000001">
    <property type="protein sequence ID" value="TWF45591.1"/>
    <property type="molecule type" value="Genomic_DNA"/>
</dbReference>
<dbReference type="InterPro" id="IPR026341">
    <property type="entry name" value="T9SS_type_B"/>
</dbReference>
<dbReference type="Pfam" id="PF00801">
    <property type="entry name" value="PKD"/>
    <property type="match status" value="1"/>
</dbReference>
<dbReference type="Proteomes" id="UP000320811">
    <property type="component" value="Unassembled WGS sequence"/>
</dbReference>
<dbReference type="InterPro" id="IPR000601">
    <property type="entry name" value="PKD_dom"/>
</dbReference>
<dbReference type="Pfam" id="PF18911">
    <property type="entry name" value="PKD_4"/>
    <property type="match status" value="1"/>
</dbReference>
<keyword evidence="4" id="KW-1185">Reference proteome</keyword>
<dbReference type="InterPro" id="IPR052918">
    <property type="entry name" value="Motility_Chemotaxis_Reg"/>
</dbReference>
<dbReference type="Pfam" id="PF06739">
    <property type="entry name" value="SBBP"/>
    <property type="match status" value="1"/>
</dbReference>
<proteinExistence type="predicted"/>
<feature type="domain" description="PKD" evidence="2">
    <location>
        <begin position="827"/>
        <end position="891"/>
    </location>
</feature>
<comment type="caution">
    <text evidence="3">The sequence shown here is derived from an EMBL/GenBank/DDBJ whole genome shotgun (WGS) entry which is preliminary data.</text>
</comment>
<feature type="domain" description="PKD" evidence="2">
    <location>
        <begin position="1091"/>
        <end position="1146"/>
    </location>
</feature>
<dbReference type="PANTHER" id="PTHR35580">
    <property type="entry name" value="CELL SURFACE GLYCOPROTEIN (S-LAYER PROTEIN)-LIKE PROTEIN"/>
    <property type="match status" value="1"/>
</dbReference>
<accession>A0A561Q5G2</accession>